<organism evidence="2 3">
    <name type="scientific">Ostreobium quekettii</name>
    <dbReference type="NCBI Taxonomy" id="121088"/>
    <lineage>
        <taxon>Eukaryota</taxon>
        <taxon>Viridiplantae</taxon>
        <taxon>Chlorophyta</taxon>
        <taxon>core chlorophytes</taxon>
        <taxon>Ulvophyceae</taxon>
        <taxon>TCBD clade</taxon>
        <taxon>Bryopsidales</taxon>
        <taxon>Ostreobineae</taxon>
        <taxon>Ostreobiaceae</taxon>
        <taxon>Ostreobium</taxon>
    </lineage>
</organism>
<accession>A0A8S1JAR3</accession>
<sequence>MGFGPILPTRRKRKPAASVGDRAADGLQDDPAPKRRRSGGADASWAGASADQDDRPRFSISRSILGKLGGIGLNSAVKGSALLTPVAFKGVLTPMSFASAVPTPPNLEVAPTSSSYASALDEPSMATPDPLGVSTPQTPLTGLVQLFCTAKRTPGAPYRRRLDRANGAKQRAEDGEAPAVKLPAFGCSNEWNENPNSAVTDDQTTVASHESETIDEELFATCHQMSLGCSQMLDPALKVEGQCFDL</sequence>
<comment type="caution">
    <text evidence="2">The sequence shown here is derived from an EMBL/GenBank/DDBJ whole genome shotgun (WGS) entry which is preliminary data.</text>
</comment>
<gene>
    <name evidence="2" type="ORF">OSTQU699_LOCUS8541</name>
</gene>
<name>A0A8S1JAR3_9CHLO</name>
<evidence type="ECO:0000313" key="3">
    <source>
        <dbReference type="Proteomes" id="UP000708148"/>
    </source>
</evidence>
<evidence type="ECO:0000256" key="1">
    <source>
        <dbReference type="SAM" id="MobiDB-lite"/>
    </source>
</evidence>
<dbReference type="AlphaFoldDB" id="A0A8S1JAR3"/>
<dbReference type="EMBL" id="CAJHUC010002098">
    <property type="protein sequence ID" value="CAD7703184.1"/>
    <property type="molecule type" value="Genomic_DNA"/>
</dbReference>
<keyword evidence="3" id="KW-1185">Reference proteome</keyword>
<dbReference type="Proteomes" id="UP000708148">
    <property type="component" value="Unassembled WGS sequence"/>
</dbReference>
<feature type="region of interest" description="Disordered" evidence="1">
    <location>
        <begin position="1"/>
        <end position="54"/>
    </location>
</feature>
<protein>
    <submittedName>
        <fullName evidence="2">Uncharacterized protein</fullName>
    </submittedName>
</protein>
<reference evidence="2" key="1">
    <citation type="submission" date="2020-12" db="EMBL/GenBank/DDBJ databases">
        <authorList>
            <person name="Iha C."/>
        </authorList>
    </citation>
    <scope>NUCLEOTIDE SEQUENCE</scope>
</reference>
<feature type="compositionally biased region" description="Low complexity" evidence="1">
    <location>
        <begin position="40"/>
        <end position="50"/>
    </location>
</feature>
<evidence type="ECO:0000313" key="2">
    <source>
        <dbReference type="EMBL" id="CAD7703184.1"/>
    </source>
</evidence>
<proteinExistence type="predicted"/>